<gene>
    <name evidence="4" type="ORF">L332_03635</name>
</gene>
<evidence type="ECO:0000313" key="5">
    <source>
        <dbReference type="Proteomes" id="UP000016462"/>
    </source>
</evidence>
<protein>
    <recommendedName>
        <fullName evidence="3">Phage tail tape measure protein domain-containing protein</fullName>
    </recommendedName>
</protein>
<dbReference type="Proteomes" id="UP000016462">
    <property type="component" value="Unassembled WGS sequence"/>
</dbReference>
<keyword evidence="1" id="KW-1188">Viral release from host cell</keyword>
<dbReference type="PANTHER" id="PTHR37813:SF1">
    <property type="entry name" value="FELS-2 PROPHAGE PROTEIN"/>
    <property type="match status" value="1"/>
</dbReference>
<evidence type="ECO:0000259" key="3">
    <source>
        <dbReference type="Pfam" id="PF10145"/>
    </source>
</evidence>
<evidence type="ECO:0000256" key="1">
    <source>
        <dbReference type="ARBA" id="ARBA00022612"/>
    </source>
</evidence>
<dbReference type="Pfam" id="PF10145">
    <property type="entry name" value="PhageMin_Tail"/>
    <property type="match status" value="1"/>
</dbReference>
<feature type="domain" description="Phage tail tape measure protein" evidence="3">
    <location>
        <begin position="246"/>
        <end position="420"/>
    </location>
</feature>
<organism evidence="4 5">
    <name type="scientific">Agrococcus pavilionensis RW1</name>
    <dbReference type="NCBI Taxonomy" id="1330458"/>
    <lineage>
        <taxon>Bacteria</taxon>
        <taxon>Bacillati</taxon>
        <taxon>Actinomycetota</taxon>
        <taxon>Actinomycetes</taxon>
        <taxon>Micrococcales</taxon>
        <taxon>Microbacteriaceae</taxon>
        <taxon>Agrococcus</taxon>
    </lineage>
</organism>
<dbReference type="PANTHER" id="PTHR37813">
    <property type="entry name" value="FELS-2 PROPHAGE PROTEIN"/>
    <property type="match status" value="1"/>
</dbReference>
<keyword evidence="5" id="KW-1185">Reference proteome</keyword>
<feature type="coiled-coil region" evidence="2">
    <location>
        <begin position="58"/>
        <end position="123"/>
    </location>
</feature>
<proteinExistence type="predicted"/>
<dbReference type="AlphaFoldDB" id="U1L980"/>
<dbReference type="InterPro" id="IPR010090">
    <property type="entry name" value="Phage_tape_meas"/>
</dbReference>
<sequence>MLFTAATEQVEKADKFVRSIGERIEKNPLKVKADAKDALASMDRVEKAAKKLVSADTAIKLDADISRAEATIARAKQRIEDLQVRALGGLDVTADTKRAEAALQKTERQLKALTDAKAMIEVDANTKPTENAFRRVRGAAAETGSDAGDEMGQNLIAALTAIPIAGGLVLLGKAAAETLIDSFREGLAQQAGRDRLEALTGIDEAAAARVARAAGEAYANVFGESIEANMDTGRLALQFDLIDEEATTRSSQRVIEGLAGLADVLGEEVRPVAQSVAVLLQTGVAKSAEEAFDLIATGAREGLNRNEDLLDTLTEYPALFRRLGLSGPQALGLINQAMREGARNSDLAADALKEFQIRSTDASEASAEGYRLLGLNAREMTAQIARGGEDAVAGLDTVLDRLRATEDPVKRNAAAVALFGTMAEDLGESLFAMDLSSAVEELNGVEGAARRMFDTLASNDATAIEQAQRNIEVAADGIKGALAAAFSEPLGNFADWVSRNRGPLTQFLLDLANGALDFGRSGVIAAADTTVAFGQFVAGPLREAMVGLRELIDWLPGDADLTGMDEMIARMESFDDETATAAQTMRDTLIPGIDEAQERLNAWGDPIVQLGYLNDAALRTAEAVSAVGFAADGTALSIEGLDVSNHRASTSGVELEHQVRRSISALAEEIDAAHAAGESQDELASRYRNGTDALVGQMVQMGLTEGQARELIDTVLQTPENRVTTFGSNAVAEQGRVQNLANRITTLPDGSVVITANTSPAQVEIDELWRRNNGRVIRMNVLAGQAGVGAGAGPIAIRQELGGLVEFMASGGLRGLSPMAPIAQVVPANTWRVVGDRSDVAESYIPLDGSARSMAIFLETARRMGVQLMGDGGITARPGVSSSPRELVGRLYLSSGEFIGLVRGVVQESDERDALEVRQGVRG</sequence>
<accession>U1L980</accession>
<name>U1L980_9MICO</name>
<comment type="caution">
    <text evidence="4">The sequence shown here is derived from an EMBL/GenBank/DDBJ whole genome shotgun (WGS) entry which is preliminary data.</text>
</comment>
<keyword evidence="2" id="KW-0175">Coiled coil</keyword>
<reference evidence="4 5" key="1">
    <citation type="journal article" date="2013" name="Genome Announc.">
        <title>First draft genome sequence from a member of the genus agrococcus, isolated from modern microbialites.</title>
        <authorList>
            <person name="White R.A.III."/>
            <person name="Grassa C.J."/>
            <person name="Suttle C.A."/>
        </authorList>
    </citation>
    <scope>NUCLEOTIDE SEQUENCE [LARGE SCALE GENOMIC DNA]</scope>
    <source>
        <strain evidence="4 5">RW1</strain>
    </source>
</reference>
<evidence type="ECO:0000313" key="4">
    <source>
        <dbReference type="EMBL" id="ERG63543.1"/>
    </source>
</evidence>
<evidence type="ECO:0000256" key="2">
    <source>
        <dbReference type="SAM" id="Coils"/>
    </source>
</evidence>
<dbReference type="EMBL" id="ASHR01000031">
    <property type="protein sequence ID" value="ERG63543.1"/>
    <property type="molecule type" value="Genomic_DNA"/>
</dbReference>